<dbReference type="EMBL" id="NEDP02005114">
    <property type="protein sequence ID" value="OWF43376.1"/>
    <property type="molecule type" value="Genomic_DNA"/>
</dbReference>
<dbReference type="STRING" id="6573.A0A210Q3Q7"/>
<keyword evidence="2 5" id="KW-0808">Transferase</keyword>
<dbReference type="PROSITE" id="PS51682">
    <property type="entry name" value="SAM_OMT_I"/>
    <property type="match status" value="1"/>
</dbReference>
<name>A0A210Q3Q7_MIZYE</name>
<keyword evidence="3" id="KW-0949">S-adenosyl-L-methionine</keyword>
<dbReference type="InterPro" id="IPR050362">
    <property type="entry name" value="Cation-dep_OMT"/>
</dbReference>
<accession>A0A210Q3Q7</accession>
<dbReference type="InterPro" id="IPR029063">
    <property type="entry name" value="SAM-dependent_MTases_sf"/>
</dbReference>
<dbReference type="AlphaFoldDB" id="A0A210Q3Q7"/>
<dbReference type="InterPro" id="IPR002935">
    <property type="entry name" value="SAM_O-MeTrfase"/>
</dbReference>
<keyword evidence="1 5" id="KW-0489">Methyltransferase</keyword>
<sequence length="289" mass="32472">MTTEQYDDPVIPKFWNLPILRHLNKLQDMSNSSKGVPDYIKTQIQNCIDCINSREDYCDSTTSPSSTAIENMITKTNQHPWQQVYDRGDIQWKVGPGMLTGQMEGSFLKTLVSMANARRILEIGLFTGNSALAMAEALPVDGKVIALEISGYIGKFARQLMDESPHGEKVDIMIGPAKDNMEQLAQEGQKFDIVFIDANKEGYLDYYKIVMDNDMLTPRGTILIDNGLHGGMAYLSPEQSLLPGLEGSNMIITNFNEYVYNDDRVAQVMIPIRDGIMAIRRKDEFEGKL</sequence>
<dbReference type="Gene3D" id="3.40.50.150">
    <property type="entry name" value="Vaccinia Virus protein VP39"/>
    <property type="match status" value="1"/>
</dbReference>
<protein>
    <submittedName>
        <fullName evidence="5">Caffeoyl-CoA O-methyltransferase</fullName>
    </submittedName>
</protein>
<dbReference type="PANTHER" id="PTHR10509">
    <property type="entry name" value="O-METHYLTRANSFERASE-RELATED"/>
    <property type="match status" value="1"/>
</dbReference>
<dbReference type="GO" id="GO:0008757">
    <property type="term" value="F:S-adenosylmethionine-dependent methyltransferase activity"/>
    <property type="evidence" value="ECO:0007669"/>
    <property type="project" value="TreeGrafter"/>
</dbReference>
<dbReference type="Pfam" id="PF01596">
    <property type="entry name" value="Methyltransf_3"/>
    <property type="match status" value="1"/>
</dbReference>
<dbReference type="Proteomes" id="UP000242188">
    <property type="component" value="Unassembled WGS sequence"/>
</dbReference>
<dbReference type="PANTHER" id="PTHR10509:SF14">
    <property type="entry name" value="CAFFEOYL-COA O-METHYLTRANSFERASE 3-RELATED"/>
    <property type="match status" value="1"/>
</dbReference>
<proteinExistence type="inferred from homology"/>
<organism evidence="5 6">
    <name type="scientific">Mizuhopecten yessoensis</name>
    <name type="common">Japanese scallop</name>
    <name type="synonym">Patinopecten yessoensis</name>
    <dbReference type="NCBI Taxonomy" id="6573"/>
    <lineage>
        <taxon>Eukaryota</taxon>
        <taxon>Metazoa</taxon>
        <taxon>Spiralia</taxon>
        <taxon>Lophotrochozoa</taxon>
        <taxon>Mollusca</taxon>
        <taxon>Bivalvia</taxon>
        <taxon>Autobranchia</taxon>
        <taxon>Pteriomorphia</taxon>
        <taxon>Pectinida</taxon>
        <taxon>Pectinoidea</taxon>
        <taxon>Pectinidae</taxon>
        <taxon>Mizuhopecten</taxon>
    </lineage>
</organism>
<evidence type="ECO:0000256" key="2">
    <source>
        <dbReference type="ARBA" id="ARBA00022679"/>
    </source>
</evidence>
<evidence type="ECO:0000313" key="6">
    <source>
        <dbReference type="Proteomes" id="UP000242188"/>
    </source>
</evidence>
<gene>
    <name evidence="5" type="ORF">KP79_PYT10056</name>
</gene>
<comment type="caution">
    <text evidence="5">The sequence shown here is derived from an EMBL/GenBank/DDBJ whole genome shotgun (WGS) entry which is preliminary data.</text>
</comment>
<evidence type="ECO:0000256" key="1">
    <source>
        <dbReference type="ARBA" id="ARBA00022603"/>
    </source>
</evidence>
<evidence type="ECO:0000313" key="5">
    <source>
        <dbReference type="EMBL" id="OWF43376.1"/>
    </source>
</evidence>
<dbReference type="GO" id="GO:0032259">
    <property type="term" value="P:methylation"/>
    <property type="evidence" value="ECO:0007669"/>
    <property type="project" value="UniProtKB-KW"/>
</dbReference>
<evidence type="ECO:0000256" key="3">
    <source>
        <dbReference type="ARBA" id="ARBA00022691"/>
    </source>
</evidence>
<keyword evidence="6" id="KW-1185">Reference proteome</keyword>
<dbReference type="SUPFAM" id="SSF53335">
    <property type="entry name" value="S-adenosyl-L-methionine-dependent methyltransferases"/>
    <property type="match status" value="1"/>
</dbReference>
<comment type="similarity">
    <text evidence="4">Belongs to the class I-like SAM-binding methyltransferase superfamily. Cation-dependent O-methyltransferase family.</text>
</comment>
<reference evidence="5 6" key="1">
    <citation type="journal article" date="2017" name="Nat. Ecol. Evol.">
        <title>Scallop genome provides insights into evolution of bilaterian karyotype and development.</title>
        <authorList>
            <person name="Wang S."/>
            <person name="Zhang J."/>
            <person name="Jiao W."/>
            <person name="Li J."/>
            <person name="Xun X."/>
            <person name="Sun Y."/>
            <person name="Guo X."/>
            <person name="Huan P."/>
            <person name="Dong B."/>
            <person name="Zhang L."/>
            <person name="Hu X."/>
            <person name="Sun X."/>
            <person name="Wang J."/>
            <person name="Zhao C."/>
            <person name="Wang Y."/>
            <person name="Wang D."/>
            <person name="Huang X."/>
            <person name="Wang R."/>
            <person name="Lv J."/>
            <person name="Li Y."/>
            <person name="Zhang Z."/>
            <person name="Liu B."/>
            <person name="Lu W."/>
            <person name="Hui Y."/>
            <person name="Liang J."/>
            <person name="Zhou Z."/>
            <person name="Hou R."/>
            <person name="Li X."/>
            <person name="Liu Y."/>
            <person name="Li H."/>
            <person name="Ning X."/>
            <person name="Lin Y."/>
            <person name="Zhao L."/>
            <person name="Xing Q."/>
            <person name="Dou J."/>
            <person name="Li Y."/>
            <person name="Mao J."/>
            <person name="Guo H."/>
            <person name="Dou H."/>
            <person name="Li T."/>
            <person name="Mu C."/>
            <person name="Jiang W."/>
            <person name="Fu Q."/>
            <person name="Fu X."/>
            <person name="Miao Y."/>
            <person name="Liu J."/>
            <person name="Yu Q."/>
            <person name="Li R."/>
            <person name="Liao H."/>
            <person name="Li X."/>
            <person name="Kong Y."/>
            <person name="Jiang Z."/>
            <person name="Chourrout D."/>
            <person name="Li R."/>
            <person name="Bao Z."/>
        </authorList>
    </citation>
    <scope>NUCLEOTIDE SEQUENCE [LARGE SCALE GENOMIC DNA]</scope>
    <source>
        <strain evidence="5 6">PY_sf001</strain>
    </source>
</reference>
<dbReference type="OrthoDB" id="10251242at2759"/>
<evidence type="ECO:0000256" key="4">
    <source>
        <dbReference type="ARBA" id="ARBA00023453"/>
    </source>
</evidence>
<dbReference type="GO" id="GO:0008171">
    <property type="term" value="F:O-methyltransferase activity"/>
    <property type="evidence" value="ECO:0007669"/>
    <property type="project" value="InterPro"/>
</dbReference>
<dbReference type="CDD" id="cd02440">
    <property type="entry name" value="AdoMet_MTases"/>
    <property type="match status" value="1"/>
</dbReference>